<dbReference type="Gene3D" id="3.30.200.20">
    <property type="entry name" value="Phosphorylase Kinase, domain 1"/>
    <property type="match status" value="1"/>
</dbReference>
<dbReference type="InterPro" id="IPR002575">
    <property type="entry name" value="Aminoglycoside_PTrfase"/>
</dbReference>
<keyword evidence="2" id="KW-0808">Transferase</keyword>
<dbReference type="PANTHER" id="PTHR47829:SF3">
    <property type="entry name" value="AMINOGLYCOSIDE PHOSPHOTRANSFERASE DOMAIN-CONTAINING PROTEIN"/>
    <property type="match status" value="1"/>
</dbReference>
<evidence type="ECO:0000313" key="2">
    <source>
        <dbReference type="EMBL" id="SDD33551.1"/>
    </source>
</evidence>
<gene>
    <name evidence="2" type="ORF">SAMN04488509_10247</name>
</gene>
<dbReference type="InterPro" id="IPR041726">
    <property type="entry name" value="ACAD10_11_N"/>
</dbReference>
<organism evidence="2 3">
    <name type="scientific">Aquimonas voraii</name>
    <dbReference type="NCBI Taxonomy" id="265719"/>
    <lineage>
        <taxon>Bacteria</taxon>
        <taxon>Pseudomonadati</taxon>
        <taxon>Pseudomonadota</taxon>
        <taxon>Gammaproteobacteria</taxon>
        <taxon>Lysobacterales</taxon>
        <taxon>Lysobacteraceae</taxon>
        <taxon>Aquimonas</taxon>
    </lineage>
</organism>
<dbReference type="CDD" id="cd05154">
    <property type="entry name" value="ACAD10_11_N-like"/>
    <property type="match status" value="1"/>
</dbReference>
<dbReference type="InterPro" id="IPR011009">
    <property type="entry name" value="Kinase-like_dom_sf"/>
</dbReference>
<dbReference type="OrthoDB" id="3806873at2"/>
<dbReference type="Gene3D" id="3.90.1200.10">
    <property type="match status" value="1"/>
</dbReference>
<evidence type="ECO:0000259" key="1">
    <source>
        <dbReference type="Pfam" id="PF01636"/>
    </source>
</evidence>
<feature type="domain" description="Aminoglycoside phosphotransferase" evidence="1">
    <location>
        <begin position="39"/>
        <end position="256"/>
    </location>
</feature>
<dbReference type="EMBL" id="FNAG01000002">
    <property type="protein sequence ID" value="SDD33551.1"/>
    <property type="molecule type" value="Genomic_DNA"/>
</dbReference>
<protein>
    <submittedName>
        <fullName evidence="2">Predicted kinase, aminoglycoside phosphotransferase (APT) family</fullName>
    </submittedName>
</protein>
<accession>A0A1G6TWY9</accession>
<keyword evidence="2" id="KW-0418">Kinase</keyword>
<dbReference type="PANTHER" id="PTHR47829">
    <property type="entry name" value="HYDROLASE, PUTATIVE (AFU_ORTHOLOGUE AFUA_1G12880)-RELATED"/>
    <property type="match status" value="1"/>
</dbReference>
<dbReference type="RefSeq" id="WP_091239592.1">
    <property type="nucleotide sequence ID" value="NZ_FNAG01000002.1"/>
</dbReference>
<proteinExistence type="predicted"/>
<name>A0A1G6TWY9_9GAMM</name>
<dbReference type="Pfam" id="PF01636">
    <property type="entry name" value="APH"/>
    <property type="match status" value="1"/>
</dbReference>
<sequence length="354" mass="38847">MVLPAGVTAVREAHRIDELALALWLKQTLGFEGALKLWQFEGGQSNPTYYLEVGNERLVLRRKPPGKLLPSAHAVDREYRVIRALRGSAVPVAEALALCEDEAVIGTAFYVMRHVPGRVFWDPKLPGLEPAQRREAFLSMARTIAALHAIEPATVGLEDYGAPGNYLERQTSRWTRQYQASEAPPIAAMERLIEWLPAHLPPPNAVRIVHGDLRLDNFIFAPDSIEIRALLDWELSTLGDPLVDFAYSTLTWRMPGAGFRGLAGVDIETLGIPSEAEYIAEYCRLAGVELGSAGRPAHWNTYLVFNLFRLAAILQGVLARALAGNAASSKGAEMGKQAVPLAELAWTIAQKEAP</sequence>
<dbReference type="STRING" id="265719.SAMN04488509_10247"/>
<dbReference type="AlphaFoldDB" id="A0A1G6TWY9"/>
<evidence type="ECO:0000313" key="3">
    <source>
        <dbReference type="Proteomes" id="UP000199603"/>
    </source>
</evidence>
<dbReference type="InterPro" id="IPR052898">
    <property type="entry name" value="ACAD10-like"/>
</dbReference>
<reference evidence="2 3" key="1">
    <citation type="submission" date="2016-10" db="EMBL/GenBank/DDBJ databases">
        <authorList>
            <person name="de Groot N.N."/>
        </authorList>
    </citation>
    <scope>NUCLEOTIDE SEQUENCE [LARGE SCALE GENOMIC DNA]</scope>
    <source>
        <strain evidence="2 3">DSM 16957</strain>
    </source>
</reference>
<dbReference type="SUPFAM" id="SSF56112">
    <property type="entry name" value="Protein kinase-like (PK-like)"/>
    <property type="match status" value="1"/>
</dbReference>
<dbReference type="GO" id="GO:0016301">
    <property type="term" value="F:kinase activity"/>
    <property type="evidence" value="ECO:0007669"/>
    <property type="project" value="UniProtKB-KW"/>
</dbReference>
<dbReference type="Proteomes" id="UP000199603">
    <property type="component" value="Unassembled WGS sequence"/>
</dbReference>
<keyword evidence="3" id="KW-1185">Reference proteome</keyword>